<gene>
    <name evidence="2" type="ordered locus">Tery_4733</name>
</gene>
<dbReference type="Pfam" id="PF13655">
    <property type="entry name" value="RVT_N"/>
    <property type="match status" value="1"/>
</dbReference>
<dbReference type="EMBL" id="CP000393">
    <property type="protein sequence ID" value="ABG53694.1"/>
    <property type="molecule type" value="Genomic_DNA"/>
</dbReference>
<name>Q10VN0_TRIEI</name>
<evidence type="ECO:0000313" key="2">
    <source>
        <dbReference type="EMBL" id="ABG53694.1"/>
    </source>
</evidence>
<dbReference type="KEGG" id="ter:Tery_4733"/>
<evidence type="ECO:0000259" key="1">
    <source>
        <dbReference type="Pfam" id="PF13655"/>
    </source>
</evidence>
<reference evidence="2" key="1">
    <citation type="submission" date="2006-06" db="EMBL/GenBank/DDBJ databases">
        <title>Complete sequence of Trichodesmium erythraeum IMS101.</title>
        <authorList>
            <consortium name="US DOE Joint Genome Institute"/>
            <person name="Copeland A."/>
            <person name="Lucas S."/>
            <person name="Lapidus A."/>
            <person name="Barry K."/>
            <person name="Detter J.C."/>
            <person name="Glavina del Rio T."/>
            <person name="Hammon N."/>
            <person name="Israni S."/>
            <person name="Dalin E."/>
            <person name="Tice H."/>
            <person name="Pitluck S."/>
            <person name="Kiss H."/>
            <person name="Munk A.C."/>
            <person name="Brettin T."/>
            <person name="Bruce D."/>
            <person name="Han C."/>
            <person name="Tapia R."/>
            <person name="Gilna P."/>
            <person name="Schmutz J."/>
            <person name="Larimer F."/>
            <person name="Land M."/>
            <person name="Hauser L."/>
            <person name="Kyrpides N."/>
            <person name="Kim E."/>
            <person name="Richardson P."/>
        </authorList>
    </citation>
    <scope>NUCLEOTIDE SEQUENCE [LARGE SCALE GENOMIC DNA]</scope>
    <source>
        <strain evidence="2">IMS101</strain>
    </source>
</reference>
<accession>Q10VN0</accession>
<feature type="domain" description="Reverse transcriptase N-terminal" evidence="1">
    <location>
        <begin position="39"/>
        <end position="116"/>
    </location>
</feature>
<proteinExistence type="predicted"/>
<dbReference type="HOGENOM" id="CLU_137435_0_0_3"/>
<sequence length="125" mass="14761">MNKAEILKRKLDNPRPFSSVAWDAYDIPSQACVNPNLKWKDINWKKVEKYVFKLQKLIYRASSRGEIRKMRKYQKLLTKSYYARLLAVRRVTQDNQGKKTAGIDGIKSLPPMQRFNTNFLKSDYT</sequence>
<organism evidence="2">
    <name type="scientific">Trichodesmium erythraeum (strain IMS101)</name>
    <dbReference type="NCBI Taxonomy" id="203124"/>
    <lineage>
        <taxon>Bacteria</taxon>
        <taxon>Bacillati</taxon>
        <taxon>Cyanobacteriota</taxon>
        <taxon>Cyanophyceae</taxon>
        <taxon>Oscillatoriophycideae</taxon>
        <taxon>Oscillatoriales</taxon>
        <taxon>Microcoleaceae</taxon>
        <taxon>Trichodesmium</taxon>
    </lineage>
</organism>
<dbReference type="InterPro" id="IPR025960">
    <property type="entry name" value="RVT_N"/>
</dbReference>
<protein>
    <recommendedName>
        <fullName evidence="1">Reverse transcriptase N-terminal domain-containing protein</fullName>
    </recommendedName>
</protein>
<dbReference type="OrthoDB" id="511331at2"/>
<dbReference type="eggNOG" id="COG3344">
    <property type="taxonomic scope" value="Bacteria"/>
</dbReference>
<dbReference type="STRING" id="203124.Tery_4733"/>
<dbReference type="AlphaFoldDB" id="Q10VN0"/>